<keyword evidence="4" id="KW-1185">Reference proteome</keyword>
<dbReference type="Pfam" id="PF01370">
    <property type="entry name" value="Epimerase"/>
    <property type="match status" value="1"/>
</dbReference>
<proteinExistence type="predicted"/>
<sequence>MSSRATAAATRARSPRAGVARRFDGRRVVRDVQRNLTRIPARAASSSSSSSEAAPDNGNKLLVLGGTGFVGGNVIERALEGGYSVVSISRRGAPSASARGPTSSLDGRVDWRVGDVTLPSTVRDVLAEGGFVGCVHAVGMLLASDLNAYASGSGSVPSAGSTYDDVTRKSAFHAADAVAELVKPVDFTSASDGTRIYTTSKRSPPFVFVSAAEAKWDFRAPVEWLEEYLVAKRAVEEKLGAMTAAGALRATILRPSLVYAFDKPASFPAVAAFVIGNAIGLPFVDRPVTAGALATAAVRAVKEEAVEGILDYVGIEELSCDASFNELFELN</sequence>
<dbReference type="OMA" id="GICEIER"/>
<dbReference type="STRING" id="564608.C1N367"/>
<dbReference type="SUPFAM" id="SSF51735">
    <property type="entry name" value="NAD(P)-binding Rossmann-fold domains"/>
    <property type="match status" value="1"/>
</dbReference>
<feature type="domain" description="NAD-dependent epimerase/dehydratase" evidence="2">
    <location>
        <begin position="62"/>
        <end position="138"/>
    </location>
</feature>
<evidence type="ECO:0000313" key="4">
    <source>
        <dbReference type="Proteomes" id="UP000001876"/>
    </source>
</evidence>
<reference evidence="3 4" key="1">
    <citation type="journal article" date="2009" name="Science">
        <title>Green evolution and dynamic adaptations revealed by genomes of the marine picoeukaryotes Micromonas.</title>
        <authorList>
            <person name="Worden A.Z."/>
            <person name="Lee J.H."/>
            <person name="Mock T."/>
            <person name="Rouze P."/>
            <person name="Simmons M.P."/>
            <person name="Aerts A.L."/>
            <person name="Allen A.E."/>
            <person name="Cuvelier M.L."/>
            <person name="Derelle E."/>
            <person name="Everett M.V."/>
            <person name="Foulon E."/>
            <person name="Grimwood J."/>
            <person name="Gundlach H."/>
            <person name="Henrissat B."/>
            <person name="Napoli C."/>
            <person name="McDonald S.M."/>
            <person name="Parker M.S."/>
            <person name="Rombauts S."/>
            <person name="Salamov A."/>
            <person name="Von Dassow P."/>
            <person name="Badger J.H."/>
            <person name="Coutinho P.M."/>
            <person name="Demir E."/>
            <person name="Dubchak I."/>
            <person name="Gentemann C."/>
            <person name="Eikrem W."/>
            <person name="Gready J.E."/>
            <person name="John U."/>
            <person name="Lanier W."/>
            <person name="Lindquist E.A."/>
            <person name="Lucas S."/>
            <person name="Mayer K.F."/>
            <person name="Moreau H."/>
            <person name="Not F."/>
            <person name="Otillar R."/>
            <person name="Panaud O."/>
            <person name="Pangilinan J."/>
            <person name="Paulsen I."/>
            <person name="Piegu B."/>
            <person name="Poliakov A."/>
            <person name="Robbens S."/>
            <person name="Schmutz J."/>
            <person name="Toulza E."/>
            <person name="Wyss T."/>
            <person name="Zelensky A."/>
            <person name="Zhou K."/>
            <person name="Armbrust E.V."/>
            <person name="Bhattacharya D."/>
            <person name="Goodenough U.W."/>
            <person name="Van de Peer Y."/>
            <person name="Grigoriev I.V."/>
        </authorList>
    </citation>
    <scope>NUCLEOTIDE SEQUENCE [LARGE SCALE GENOMIC DNA]</scope>
    <source>
        <strain evidence="3 4">CCMP1545</strain>
    </source>
</reference>
<dbReference type="GO" id="GO:0005739">
    <property type="term" value="C:mitochondrion"/>
    <property type="evidence" value="ECO:0007669"/>
    <property type="project" value="TreeGrafter"/>
</dbReference>
<name>C1N367_MICPC</name>
<dbReference type="KEGG" id="mpp:MICPUCDRAFT_52056"/>
<dbReference type="GO" id="GO:0044877">
    <property type="term" value="F:protein-containing complex binding"/>
    <property type="evidence" value="ECO:0007669"/>
    <property type="project" value="TreeGrafter"/>
</dbReference>
<dbReference type="Proteomes" id="UP000001876">
    <property type="component" value="Unassembled WGS sequence"/>
</dbReference>
<dbReference type="PANTHER" id="PTHR12126">
    <property type="entry name" value="NADH-UBIQUINONE OXIDOREDUCTASE 39 KDA SUBUNIT-RELATED"/>
    <property type="match status" value="1"/>
</dbReference>
<dbReference type="PANTHER" id="PTHR12126:SF15">
    <property type="entry name" value="NAD(P)-BINDING DOMAIN-CONTAINING PROTEIN"/>
    <property type="match status" value="1"/>
</dbReference>
<dbReference type="RefSeq" id="XP_003062328.1">
    <property type="nucleotide sequence ID" value="XM_003062282.1"/>
</dbReference>
<evidence type="ECO:0000259" key="2">
    <source>
        <dbReference type="Pfam" id="PF01370"/>
    </source>
</evidence>
<accession>C1N367</accession>
<dbReference type="Gene3D" id="3.40.50.720">
    <property type="entry name" value="NAD(P)-binding Rossmann-like Domain"/>
    <property type="match status" value="1"/>
</dbReference>
<dbReference type="InterPro" id="IPR001509">
    <property type="entry name" value="Epimerase_deHydtase"/>
</dbReference>
<protein>
    <submittedName>
        <fullName evidence="3">Predicted protein</fullName>
    </submittedName>
</protein>
<dbReference type="EMBL" id="GG663746">
    <property type="protein sequence ID" value="EEH53147.1"/>
    <property type="molecule type" value="Genomic_DNA"/>
</dbReference>
<dbReference type="InterPro" id="IPR036291">
    <property type="entry name" value="NAD(P)-bd_dom_sf"/>
</dbReference>
<gene>
    <name evidence="3" type="ORF">MICPUCDRAFT_52056</name>
</gene>
<dbReference type="GeneID" id="9687995"/>
<dbReference type="AlphaFoldDB" id="C1N367"/>
<evidence type="ECO:0000256" key="1">
    <source>
        <dbReference type="SAM" id="MobiDB-lite"/>
    </source>
</evidence>
<dbReference type="OrthoDB" id="276721at2759"/>
<dbReference type="InterPro" id="IPR051207">
    <property type="entry name" value="ComplexI_NDUFA9_subunit"/>
</dbReference>
<organism evidence="4">
    <name type="scientific">Micromonas pusilla (strain CCMP1545)</name>
    <name type="common">Picoplanktonic green alga</name>
    <dbReference type="NCBI Taxonomy" id="564608"/>
    <lineage>
        <taxon>Eukaryota</taxon>
        <taxon>Viridiplantae</taxon>
        <taxon>Chlorophyta</taxon>
        <taxon>Mamiellophyceae</taxon>
        <taxon>Mamiellales</taxon>
        <taxon>Mamiellaceae</taxon>
        <taxon>Micromonas</taxon>
    </lineage>
</organism>
<feature type="compositionally biased region" description="Low complexity" evidence="1">
    <location>
        <begin position="1"/>
        <end position="20"/>
    </location>
</feature>
<dbReference type="eggNOG" id="KOG4288">
    <property type="taxonomic scope" value="Eukaryota"/>
</dbReference>
<feature type="region of interest" description="Disordered" evidence="1">
    <location>
        <begin position="1"/>
        <end position="24"/>
    </location>
</feature>
<evidence type="ECO:0000313" key="3">
    <source>
        <dbReference type="EMBL" id="EEH53147.1"/>
    </source>
</evidence>